<evidence type="ECO:0000313" key="4">
    <source>
        <dbReference type="Proteomes" id="UP001388673"/>
    </source>
</evidence>
<dbReference type="GeneID" id="92181264"/>
<evidence type="ECO:0000256" key="1">
    <source>
        <dbReference type="SAM" id="Coils"/>
    </source>
</evidence>
<keyword evidence="1" id="KW-0175">Coiled coil</keyword>
<dbReference type="Proteomes" id="UP001388673">
    <property type="component" value="Unassembled WGS sequence"/>
</dbReference>
<name>A0AAW0YL88_9TREE</name>
<dbReference type="KEGG" id="kne:92181264"/>
<organism evidence="3 4">
    <name type="scientific">Kwoniella newhampshirensis</name>
    <dbReference type="NCBI Taxonomy" id="1651941"/>
    <lineage>
        <taxon>Eukaryota</taxon>
        <taxon>Fungi</taxon>
        <taxon>Dikarya</taxon>
        <taxon>Basidiomycota</taxon>
        <taxon>Agaricomycotina</taxon>
        <taxon>Tremellomycetes</taxon>
        <taxon>Tremellales</taxon>
        <taxon>Cryptococcaceae</taxon>
        <taxon>Kwoniella</taxon>
    </lineage>
</organism>
<dbReference type="AlphaFoldDB" id="A0AAW0YL88"/>
<keyword evidence="4" id="KW-1185">Reference proteome</keyword>
<proteinExistence type="predicted"/>
<feature type="coiled-coil region" evidence="1">
    <location>
        <begin position="146"/>
        <end position="173"/>
    </location>
</feature>
<dbReference type="EMBL" id="JBCAWK010000007">
    <property type="protein sequence ID" value="KAK8853302.1"/>
    <property type="molecule type" value="Genomic_DNA"/>
</dbReference>
<gene>
    <name evidence="3" type="ORF">IAR55_004006</name>
</gene>
<feature type="compositionally biased region" description="Basic and acidic residues" evidence="2">
    <location>
        <begin position="120"/>
        <end position="135"/>
    </location>
</feature>
<evidence type="ECO:0000313" key="3">
    <source>
        <dbReference type="EMBL" id="KAK8853302.1"/>
    </source>
</evidence>
<reference evidence="3 4" key="1">
    <citation type="journal article" date="2024" name="bioRxiv">
        <title>Comparative genomics of Cryptococcus and Kwoniella reveals pathogenesis evolution and contrasting karyotype dynamics via intercentromeric recombination or chromosome fusion.</title>
        <authorList>
            <person name="Coelho M.A."/>
            <person name="David-Palma M."/>
            <person name="Shea T."/>
            <person name="Bowers K."/>
            <person name="McGinley-Smith S."/>
            <person name="Mohammad A.W."/>
            <person name="Gnirke A."/>
            <person name="Yurkov A.M."/>
            <person name="Nowrousian M."/>
            <person name="Sun S."/>
            <person name="Cuomo C.A."/>
            <person name="Heitman J."/>
        </authorList>
    </citation>
    <scope>NUCLEOTIDE SEQUENCE [LARGE SCALE GENOMIC DNA]</scope>
    <source>
        <strain evidence="3 4">CBS 13917</strain>
    </source>
</reference>
<sequence length="186" mass="19468">MAGRESFPAGYGASSGSDVRSPVPRRPSTPASQRSVPPRVGNLPYLQPGTNGSASSLMEAVIGPASLPHSSSPSTSHHFQPSHLGDSRRDPSTSSTTLTKNSDRIESDWDVLSDASGKLNEGEAKKQDEQVVQELQEKVDKRKSVLPHLESELAALEAQIKAAEEKLARAQGSGVVAGTSGASQSA</sequence>
<protein>
    <recommendedName>
        <fullName evidence="5">GDP/GTP exchange factor Sec2 N-terminal domain-containing protein</fullName>
    </recommendedName>
</protein>
<comment type="caution">
    <text evidence="3">The sequence shown here is derived from an EMBL/GenBank/DDBJ whole genome shotgun (WGS) entry which is preliminary data.</text>
</comment>
<feature type="region of interest" description="Disordered" evidence="2">
    <location>
        <begin position="1"/>
        <end position="135"/>
    </location>
</feature>
<feature type="compositionally biased region" description="Low complexity" evidence="2">
    <location>
        <begin position="14"/>
        <end position="32"/>
    </location>
</feature>
<evidence type="ECO:0008006" key="5">
    <source>
        <dbReference type="Google" id="ProtNLM"/>
    </source>
</evidence>
<dbReference type="RefSeq" id="XP_066802488.1">
    <property type="nucleotide sequence ID" value="XM_066947109.1"/>
</dbReference>
<evidence type="ECO:0000256" key="2">
    <source>
        <dbReference type="SAM" id="MobiDB-lite"/>
    </source>
</evidence>
<feature type="compositionally biased region" description="Low complexity" evidence="2">
    <location>
        <begin position="64"/>
        <end position="83"/>
    </location>
</feature>
<accession>A0AAW0YL88</accession>